<dbReference type="PANTHER" id="PTHR35530">
    <property type="entry name" value="TAUTOMERASE-RELATED"/>
    <property type="match status" value="1"/>
</dbReference>
<evidence type="ECO:0000256" key="2">
    <source>
        <dbReference type="ARBA" id="ARBA00023235"/>
    </source>
</evidence>
<proteinExistence type="inferred from homology"/>
<dbReference type="InterPro" id="IPR014347">
    <property type="entry name" value="Tautomerase/MIF_sf"/>
</dbReference>
<dbReference type="AlphaFoldDB" id="A0A0A0EWP9"/>
<name>A0A0A0EWP9_9GAMM</name>
<protein>
    <submittedName>
        <fullName evidence="4">4-oxalocrotonate tautomerase</fullName>
    </submittedName>
</protein>
<evidence type="ECO:0000256" key="1">
    <source>
        <dbReference type="ARBA" id="ARBA00006723"/>
    </source>
</evidence>
<accession>A0A0A0EWP9</accession>
<keyword evidence="5" id="KW-1185">Reference proteome</keyword>
<dbReference type="OrthoDB" id="8098375at2"/>
<evidence type="ECO:0000259" key="3">
    <source>
        <dbReference type="Pfam" id="PF01361"/>
    </source>
</evidence>
<feature type="domain" description="4-oxalocrotonate tautomerase-like" evidence="3">
    <location>
        <begin position="2"/>
        <end position="60"/>
    </location>
</feature>
<gene>
    <name evidence="4" type="ORF">N800_00850</name>
</gene>
<dbReference type="InterPro" id="IPR004370">
    <property type="entry name" value="4-OT-like_dom"/>
</dbReference>
<sequence length="64" mass="7256">MPIIRIEMVEGRDTAQKRELAEVFTREMARICGCSESAIHIVFDDIKKQDWAIGGQLLHDKAQG</sequence>
<dbReference type="STRING" id="1385517.N800_00850"/>
<comment type="caution">
    <text evidence="4">The sequence shown here is derived from an EMBL/GenBank/DDBJ whole genome shotgun (WGS) entry which is preliminary data.</text>
</comment>
<comment type="similarity">
    <text evidence="1">Belongs to the 4-oxalocrotonate tautomerase family.</text>
</comment>
<dbReference type="PANTHER" id="PTHR35530:SF1">
    <property type="entry name" value="2-HYDROXYMUCONATE TAUTOMERASE"/>
    <property type="match status" value="1"/>
</dbReference>
<reference evidence="4 5" key="1">
    <citation type="submission" date="2013-08" db="EMBL/GenBank/DDBJ databases">
        <title>Genome sequencing of Lysobacter.</title>
        <authorList>
            <person name="Zhang S."/>
            <person name="Wang G."/>
        </authorList>
    </citation>
    <scope>NUCLEOTIDE SEQUENCE [LARGE SCALE GENOMIC DNA]</scope>
    <source>
        <strain evidence="4 5">GH1-9</strain>
    </source>
</reference>
<organism evidence="4 5">
    <name type="scientific">Lysobacter daejeonensis GH1-9</name>
    <dbReference type="NCBI Taxonomy" id="1385517"/>
    <lineage>
        <taxon>Bacteria</taxon>
        <taxon>Pseudomonadati</taxon>
        <taxon>Pseudomonadota</taxon>
        <taxon>Gammaproteobacteria</taxon>
        <taxon>Lysobacterales</taxon>
        <taxon>Lysobacteraceae</taxon>
        <taxon>Aerolutibacter</taxon>
    </lineage>
</organism>
<dbReference type="Pfam" id="PF01361">
    <property type="entry name" value="Tautomerase"/>
    <property type="match status" value="1"/>
</dbReference>
<dbReference type="RefSeq" id="WP_036136879.1">
    <property type="nucleotide sequence ID" value="NZ_AVPU01000012.1"/>
</dbReference>
<dbReference type="eggNOG" id="COG1942">
    <property type="taxonomic scope" value="Bacteria"/>
</dbReference>
<dbReference type="Gene3D" id="3.30.429.10">
    <property type="entry name" value="Macrophage Migration Inhibitory Factor"/>
    <property type="match status" value="1"/>
</dbReference>
<dbReference type="GO" id="GO:0016853">
    <property type="term" value="F:isomerase activity"/>
    <property type="evidence" value="ECO:0007669"/>
    <property type="project" value="UniProtKB-KW"/>
</dbReference>
<keyword evidence="2" id="KW-0413">Isomerase</keyword>
<evidence type="ECO:0000313" key="5">
    <source>
        <dbReference type="Proteomes" id="UP000029998"/>
    </source>
</evidence>
<dbReference type="EMBL" id="AVPU01000012">
    <property type="protein sequence ID" value="KGM54503.1"/>
    <property type="molecule type" value="Genomic_DNA"/>
</dbReference>
<evidence type="ECO:0000313" key="4">
    <source>
        <dbReference type="EMBL" id="KGM54503.1"/>
    </source>
</evidence>
<dbReference type="SUPFAM" id="SSF55331">
    <property type="entry name" value="Tautomerase/MIF"/>
    <property type="match status" value="1"/>
</dbReference>
<dbReference type="Proteomes" id="UP000029998">
    <property type="component" value="Unassembled WGS sequence"/>
</dbReference>